<sequence length="78" mass="9009">MKNQGLTFIRFGATAIYCSKYITDHSEVMLDKFNLTTNLEKSKKISYGMPYNPNLTDIYNLSNIASEEILECSRFICR</sequence>
<organism evidence="1 2">
    <name type="scientific">Gelidibacter algens</name>
    <dbReference type="NCBI Taxonomy" id="49280"/>
    <lineage>
        <taxon>Bacteria</taxon>
        <taxon>Pseudomonadati</taxon>
        <taxon>Bacteroidota</taxon>
        <taxon>Flavobacteriia</taxon>
        <taxon>Flavobacteriales</taxon>
        <taxon>Flavobacteriaceae</taxon>
        <taxon>Gelidibacter</taxon>
    </lineage>
</organism>
<accession>A0A327S6J0</accession>
<name>A0A327S6J0_9FLAO</name>
<dbReference type="AlphaFoldDB" id="A0A327S6J0"/>
<protein>
    <submittedName>
        <fullName evidence="1">Uncharacterized protein</fullName>
    </submittedName>
</protein>
<proteinExistence type="predicted"/>
<dbReference type="Proteomes" id="UP000248987">
    <property type="component" value="Unassembled WGS sequence"/>
</dbReference>
<dbReference type="EMBL" id="QLLQ01000005">
    <property type="protein sequence ID" value="RAJ24690.1"/>
    <property type="molecule type" value="Genomic_DNA"/>
</dbReference>
<gene>
    <name evidence="1" type="ORF">LX77_01686</name>
</gene>
<comment type="caution">
    <text evidence="1">The sequence shown here is derived from an EMBL/GenBank/DDBJ whole genome shotgun (WGS) entry which is preliminary data.</text>
</comment>
<evidence type="ECO:0000313" key="1">
    <source>
        <dbReference type="EMBL" id="RAJ24690.1"/>
    </source>
</evidence>
<reference evidence="1 2" key="1">
    <citation type="submission" date="2018-06" db="EMBL/GenBank/DDBJ databases">
        <title>Genomic Encyclopedia of Archaeal and Bacterial Type Strains, Phase II (KMG-II): from individual species to whole genera.</title>
        <authorList>
            <person name="Goeker M."/>
        </authorList>
    </citation>
    <scope>NUCLEOTIDE SEQUENCE [LARGE SCALE GENOMIC DNA]</scope>
    <source>
        <strain evidence="1 2">DSM 12408</strain>
    </source>
</reference>
<keyword evidence="2" id="KW-1185">Reference proteome</keyword>
<evidence type="ECO:0000313" key="2">
    <source>
        <dbReference type="Proteomes" id="UP000248987"/>
    </source>
</evidence>